<dbReference type="SMART" id="SM00853">
    <property type="entry name" value="MutL_C"/>
    <property type="match status" value="1"/>
</dbReference>
<sequence>MPDIRILSDRVANQIAAGEVIERPAAVVKELVENALDAGATRIEVEFRHGGRSLMRVEDNGHGMNRDNALLSLERHATSKINEAVDLDRLGSFGFRGEAVPSIASVSKFTLQTRVEGEELGTEVLVNGGKIVHVRECGRPVGTRIEVAHLFNSVPARRKFLKRDQTEAAHIVAGVRLYALASPAVAFTLIEDGRIIFSSPECPALTDRVAEIFGRQLAEQLVPIESTEGVFQLEGLIGKPGVGRSTRHEMIVFVNGRPVDNRTLNYALIESYHESLPKGRYPPAFIFFRLPPHEVDVNVHPAKREVRFRSEPAVRSFVIRAVLGRLRELRGEVPQATPERDTPLEPLPPSELRPWATPSSSSPSSAAVPSRPVESESRGMPKLGPLHQPPMRGPAVESVRPSADGPTRGDRGWRFIGQGHGVFGFFETPSGIVCLHRRAAHERVWFERLQAEFKSGEVAGQRLLLPVPVELDPVATALLLDKLAFLQSHGFEVTEFGRNFFRVEAVPAWMEPADAEPFLRDLLGALRDGRFPEDNPDLARDELARLAAAKAVRLPEQSGEVHWQSLVAQLFACRTPLTSPSGRPTFFELPHGELSRRFQK</sequence>
<feature type="region of interest" description="Disordered" evidence="6">
    <location>
        <begin position="333"/>
        <end position="408"/>
    </location>
</feature>
<dbReference type="InterPro" id="IPR036890">
    <property type="entry name" value="HATPase_C_sf"/>
</dbReference>
<dbReference type="CDD" id="cd16926">
    <property type="entry name" value="HATPase_MutL-MLH-PMS-like"/>
    <property type="match status" value="1"/>
</dbReference>
<dbReference type="Gene3D" id="3.30.565.10">
    <property type="entry name" value="Histidine kinase-like ATPase, C-terminal domain"/>
    <property type="match status" value="1"/>
</dbReference>
<feature type="compositionally biased region" description="Low complexity" evidence="6">
    <location>
        <begin position="352"/>
        <end position="372"/>
    </location>
</feature>
<dbReference type="NCBIfam" id="TIGR00585">
    <property type="entry name" value="mutl"/>
    <property type="match status" value="1"/>
</dbReference>
<dbReference type="InterPro" id="IPR038973">
    <property type="entry name" value="MutL/Mlh/Pms-like"/>
</dbReference>
<dbReference type="Gene3D" id="3.30.1370.100">
    <property type="entry name" value="MutL, C-terminal domain, regulatory subdomain"/>
    <property type="match status" value="1"/>
</dbReference>
<evidence type="ECO:0000259" key="8">
    <source>
        <dbReference type="SMART" id="SM01340"/>
    </source>
</evidence>
<dbReference type="AlphaFoldDB" id="A0AAE9ZZ00"/>
<dbReference type="SUPFAM" id="SSF118116">
    <property type="entry name" value="DNA mismatch repair protein MutL"/>
    <property type="match status" value="1"/>
</dbReference>
<dbReference type="EMBL" id="CP119075">
    <property type="protein sequence ID" value="WED63037.1"/>
    <property type="molecule type" value="Genomic_DNA"/>
</dbReference>
<evidence type="ECO:0000259" key="7">
    <source>
        <dbReference type="SMART" id="SM00853"/>
    </source>
</evidence>
<dbReference type="InterPro" id="IPR020667">
    <property type="entry name" value="DNA_mismatch_repair_MutL"/>
</dbReference>
<comment type="function">
    <text evidence="5">This protein is involved in the repair of mismatches in DNA. It is required for dam-dependent methyl-directed DNA mismatch repair. May act as a 'molecular matchmaker', a protein that promotes the formation of a stable complex between two or more DNA-binding proteins in an ATP-dependent manner without itself being part of a final effector complex.</text>
</comment>
<keyword evidence="3 5" id="KW-0227">DNA damage</keyword>
<keyword evidence="10" id="KW-1185">Reference proteome</keyword>
<dbReference type="InterPro" id="IPR014721">
    <property type="entry name" value="Ribsml_uS5_D2-typ_fold_subgr"/>
</dbReference>
<dbReference type="HAMAP" id="MF_00149">
    <property type="entry name" value="DNA_mis_repair"/>
    <property type="match status" value="1"/>
</dbReference>
<dbReference type="Proteomes" id="UP001218638">
    <property type="component" value="Chromosome"/>
</dbReference>
<dbReference type="GO" id="GO:0030983">
    <property type="term" value="F:mismatched DNA binding"/>
    <property type="evidence" value="ECO:0007669"/>
    <property type="project" value="InterPro"/>
</dbReference>
<dbReference type="InterPro" id="IPR037198">
    <property type="entry name" value="MutL_C_sf"/>
</dbReference>
<dbReference type="KEGG" id="slom:PXH66_11900"/>
<dbReference type="InterPro" id="IPR042121">
    <property type="entry name" value="MutL_C_regsub"/>
</dbReference>
<evidence type="ECO:0000256" key="3">
    <source>
        <dbReference type="ARBA" id="ARBA00022763"/>
    </source>
</evidence>
<dbReference type="GO" id="GO:0016887">
    <property type="term" value="F:ATP hydrolysis activity"/>
    <property type="evidence" value="ECO:0007669"/>
    <property type="project" value="InterPro"/>
</dbReference>
<dbReference type="SUPFAM" id="SSF55874">
    <property type="entry name" value="ATPase domain of HSP90 chaperone/DNA topoisomerase II/histidine kinase"/>
    <property type="match status" value="1"/>
</dbReference>
<dbReference type="Pfam" id="PF08676">
    <property type="entry name" value="MutL_C"/>
    <property type="match status" value="1"/>
</dbReference>
<dbReference type="RefSeq" id="WP_330931711.1">
    <property type="nucleotide sequence ID" value="NZ_CP119075.1"/>
</dbReference>
<evidence type="ECO:0000256" key="2">
    <source>
        <dbReference type="ARBA" id="ARBA00021975"/>
    </source>
</evidence>
<accession>A0AAE9ZZ00</accession>
<evidence type="ECO:0000313" key="9">
    <source>
        <dbReference type="EMBL" id="WED63037.1"/>
    </source>
</evidence>
<feature type="domain" description="DNA mismatch repair protein S5" evidence="8">
    <location>
        <begin position="209"/>
        <end position="327"/>
    </location>
</feature>
<organism evidence="9 10">
    <name type="scientific">Synoicihabitans lomoniglobus</name>
    <dbReference type="NCBI Taxonomy" id="2909285"/>
    <lineage>
        <taxon>Bacteria</taxon>
        <taxon>Pseudomonadati</taxon>
        <taxon>Verrucomicrobiota</taxon>
        <taxon>Opitutia</taxon>
        <taxon>Opitutales</taxon>
        <taxon>Opitutaceae</taxon>
        <taxon>Synoicihabitans</taxon>
    </lineage>
</organism>
<reference evidence="9" key="1">
    <citation type="submission" date="2023-03" db="EMBL/GenBank/DDBJ databases">
        <title>Lomoglobus Profundus gen. nov., sp. nov., a novel member of the phylum Verrucomicrobia, isolated from deep-marine sediment of South China Sea.</title>
        <authorList>
            <person name="Ahmad T."/>
            <person name="Ishaq S.E."/>
            <person name="Wang F."/>
        </authorList>
    </citation>
    <scope>NUCLEOTIDE SEQUENCE</scope>
    <source>
        <strain evidence="9">LMO-M01</strain>
    </source>
</reference>
<dbReference type="PANTHER" id="PTHR10073">
    <property type="entry name" value="DNA MISMATCH REPAIR PROTEIN MLH, PMS, MUTL"/>
    <property type="match status" value="1"/>
</dbReference>
<dbReference type="SMART" id="SM01340">
    <property type="entry name" value="DNA_mis_repair"/>
    <property type="match status" value="1"/>
</dbReference>
<proteinExistence type="inferred from homology"/>
<dbReference type="InterPro" id="IPR013507">
    <property type="entry name" value="DNA_mismatch_S5_2-like"/>
</dbReference>
<dbReference type="Pfam" id="PF13589">
    <property type="entry name" value="HATPase_c_3"/>
    <property type="match status" value="1"/>
</dbReference>
<dbReference type="CDD" id="cd00782">
    <property type="entry name" value="MutL_Trans"/>
    <property type="match status" value="1"/>
</dbReference>
<name>A0AAE9ZZ00_9BACT</name>
<evidence type="ECO:0000256" key="5">
    <source>
        <dbReference type="HAMAP-Rule" id="MF_00149"/>
    </source>
</evidence>
<gene>
    <name evidence="5 9" type="primary">mutL</name>
    <name evidence="9" type="ORF">PXH66_11900</name>
</gene>
<dbReference type="Gene3D" id="3.30.230.10">
    <property type="match status" value="1"/>
</dbReference>
<keyword evidence="9" id="KW-0540">Nuclease</keyword>
<feature type="domain" description="MutL C-terminal dimerisation" evidence="7">
    <location>
        <begin position="415"/>
        <end position="558"/>
    </location>
</feature>
<dbReference type="Gene3D" id="3.30.1540.20">
    <property type="entry name" value="MutL, C-terminal domain, dimerisation subdomain"/>
    <property type="match status" value="1"/>
</dbReference>
<evidence type="ECO:0000256" key="6">
    <source>
        <dbReference type="SAM" id="MobiDB-lite"/>
    </source>
</evidence>
<dbReference type="InterPro" id="IPR042120">
    <property type="entry name" value="MutL_C_dimsub"/>
</dbReference>
<dbReference type="FunFam" id="3.30.565.10:FF:000003">
    <property type="entry name" value="DNA mismatch repair endonuclease MutL"/>
    <property type="match status" value="1"/>
</dbReference>
<dbReference type="PANTHER" id="PTHR10073:SF12">
    <property type="entry name" value="DNA MISMATCH REPAIR PROTEIN MLH1"/>
    <property type="match status" value="1"/>
</dbReference>
<dbReference type="GO" id="GO:0032300">
    <property type="term" value="C:mismatch repair complex"/>
    <property type="evidence" value="ECO:0007669"/>
    <property type="project" value="InterPro"/>
</dbReference>
<dbReference type="SUPFAM" id="SSF54211">
    <property type="entry name" value="Ribosomal protein S5 domain 2-like"/>
    <property type="match status" value="1"/>
</dbReference>
<dbReference type="InterPro" id="IPR014790">
    <property type="entry name" value="MutL_C"/>
</dbReference>
<dbReference type="GO" id="GO:0004519">
    <property type="term" value="F:endonuclease activity"/>
    <property type="evidence" value="ECO:0007669"/>
    <property type="project" value="UniProtKB-KW"/>
</dbReference>
<keyword evidence="9" id="KW-0255">Endonuclease</keyword>
<dbReference type="GO" id="GO:0006298">
    <property type="term" value="P:mismatch repair"/>
    <property type="evidence" value="ECO:0007669"/>
    <property type="project" value="UniProtKB-UniRule"/>
</dbReference>
<keyword evidence="9" id="KW-0378">Hydrolase</keyword>
<dbReference type="InterPro" id="IPR002099">
    <property type="entry name" value="MutL/Mlh/PMS"/>
</dbReference>
<dbReference type="GO" id="GO:0005524">
    <property type="term" value="F:ATP binding"/>
    <property type="evidence" value="ECO:0007669"/>
    <property type="project" value="InterPro"/>
</dbReference>
<evidence type="ECO:0000313" key="10">
    <source>
        <dbReference type="Proteomes" id="UP001218638"/>
    </source>
</evidence>
<keyword evidence="4 5" id="KW-0234">DNA repair</keyword>
<dbReference type="InterPro" id="IPR020568">
    <property type="entry name" value="Ribosomal_Su5_D2-typ_SF"/>
</dbReference>
<dbReference type="GO" id="GO:0140664">
    <property type="term" value="F:ATP-dependent DNA damage sensor activity"/>
    <property type="evidence" value="ECO:0007669"/>
    <property type="project" value="InterPro"/>
</dbReference>
<dbReference type="Pfam" id="PF01119">
    <property type="entry name" value="DNA_mis_repair"/>
    <property type="match status" value="1"/>
</dbReference>
<evidence type="ECO:0000256" key="1">
    <source>
        <dbReference type="ARBA" id="ARBA00006082"/>
    </source>
</evidence>
<protein>
    <recommendedName>
        <fullName evidence="2 5">DNA mismatch repair protein MutL</fullName>
    </recommendedName>
</protein>
<evidence type="ECO:0000256" key="4">
    <source>
        <dbReference type="ARBA" id="ARBA00023204"/>
    </source>
</evidence>
<comment type="similarity">
    <text evidence="1 5">Belongs to the DNA mismatch repair MutL/HexB family.</text>
</comment>